<dbReference type="InterPro" id="IPR029510">
    <property type="entry name" value="Ald_DH_CS_GLU"/>
</dbReference>
<dbReference type="InterPro" id="IPR016162">
    <property type="entry name" value="Ald_DH_N"/>
</dbReference>
<keyword evidence="3" id="KW-0520">NAD</keyword>
<evidence type="ECO:0000256" key="6">
    <source>
        <dbReference type="RuleBase" id="RU003345"/>
    </source>
</evidence>
<dbReference type="Gene3D" id="3.40.605.10">
    <property type="entry name" value="Aldehyde Dehydrogenase, Chain A, domain 1"/>
    <property type="match status" value="1"/>
</dbReference>
<name>A0ABV2I4Y9_9HYPH</name>
<evidence type="ECO:0000313" key="9">
    <source>
        <dbReference type="Proteomes" id="UP001549036"/>
    </source>
</evidence>
<sequence>MLQTRQNSLGVRFEAQCRAFEKEPFPSLEVRKDRLKRLLALTEKHEAEICAAIDSDFSGRAQQETRLAELFVVRAGIRHAIRHLRGWMRERRVATSLPFLPGRNRLLPQPLGVVGIVSPWNYPFQLAVAPATAALAAGNRVLIKPSELTPKFSDLLARLVEEHFSPDEMSVAVGDADVGKTFVSMPFDHLLFTGSTAVGRQVALAAAANLTPVTLELGGKSPAIFDQSCDLDAAVASVAYGKLLNAGQTCIAPDYLMVPQGQGAAIATKLAAAMARLYPRLADNPDYTAIVSERHRQRLSDMIAEAREGGADVTEVNPANEELGVTDRKMAPVLVRNPGETLRLMREEIFGPVLPILEYGTVDDAIEHVNRGERPLALYWFGKDSANRQRVMRETVAGGVTVNDCMMHLVQERQPFGGVGESGMGAYHGEWGFRTFSKEKPIFVQSRLSAGGLLRPPYGRTFEQLFRLLNLIG</sequence>
<dbReference type="PROSITE" id="PS00687">
    <property type="entry name" value="ALDEHYDE_DEHYDR_GLU"/>
    <property type="match status" value="1"/>
</dbReference>
<dbReference type="PROSITE" id="PS00070">
    <property type="entry name" value="ALDEHYDE_DEHYDR_CYS"/>
    <property type="match status" value="1"/>
</dbReference>
<evidence type="ECO:0000259" key="7">
    <source>
        <dbReference type="Pfam" id="PF00171"/>
    </source>
</evidence>
<evidence type="ECO:0000256" key="4">
    <source>
        <dbReference type="PIRNR" id="PIRNR036492"/>
    </source>
</evidence>
<protein>
    <recommendedName>
        <fullName evidence="4">Aldehyde dehydrogenase</fullName>
    </recommendedName>
</protein>
<evidence type="ECO:0000256" key="1">
    <source>
        <dbReference type="ARBA" id="ARBA00009986"/>
    </source>
</evidence>
<dbReference type="SUPFAM" id="SSF53720">
    <property type="entry name" value="ALDH-like"/>
    <property type="match status" value="1"/>
</dbReference>
<feature type="domain" description="Aldehyde dehydrogenase" evidence="7">
    <location>
        <begin position="27"/>
        <end position="440"/>
    </location>
</feature>
<organism evidence="8 9">
    <name type="scientific">Mesorhizobium shonense</name>
    <dbReference type="NCBI Taxonomy" id="1209948"/>
    <lineage>
        <taxon>Bacteria</taxon>
        <taxon>Pseudomonadati</taxon>
        <taxon>Pseudomonadota</taxon>
        <taxon>Alphaproteobacteria</taxon>
        <taxon>Hyphomicrobiales</taxon>
        <taxon>Phyllobacteriaceae</taxon>
        <taxon>Mesorhizobium</taxon>
    </lineage>
</organism>
<reference evidence="8 9" key="1">
    <citation type="submission" date="2024-06" db="EMBL/GenBank/DDBJ databases">
        <title>Genomic Encyclopedia of Type Strains, Phase IV (KMG-IV): sequencing the most valuable type-strain genomes for metagenomic binning, comparative biology and taxonomic classification.</title>
        <authorList>
            <person name="Goeker M."/>
        </authorList>
    </citation>
    <scope>NUCLEOTIDE SEQUENCE [LARGE SCALE GENOMIC DNA]</scope>
    <source>
        <strain evidence="8 9">DSM 29846</strain>
    </source>
</reference>
<dbReference type="PIRSF" id="PIRSF036492">
    <property type="entry name" value="ALDH"/>
    <property type="match status" value="1"/>
</dbReference>
<dbReference type="InterPro" id="IPR016163">
    <property type="entry name" value="Ald_DH_C"/>
</dbReference>
<keyword evidence="9" id="KW-1185">Reference proteome</keyword>
<evidence type="ECO:0000256" key="2">
    <source>
        <dbReference type="ARBA" id="ARBA00023002"/>
    </source>
</evidence>
<dbReference type="InterPro" id="IPR012394">
    <property type="entry name" value="Aldehyde_DH_NAD(P)"/>
</dbReference>
<dbReference type="PANTHER" id="PTHR43570">
    <property type="entry name" value="ALDEHYDE DEHYDROGENASE"/>
    <property type="match status" value="1"/>
</dbReference>
<comment type="similarity">
    <text evidence="1 4 6">Belongs to the aldehyde dehydrogenase family.</text>
</comment>
<comment type="caution">
    <text evidence="8">The sequence shown here is derived from an EMBL/GenBank/DDBJ whole genome shotgun (WGS) entry which is preliminary data.</text>
</comment>
<keyword evidence="2 4" id="KW-0560">Oxidoreductase</keyword>
<dbReference type="Proteomes" id="UP001549036">
    <property type="component" value="Unassembled WGS sequence"/>
</dbReference>
<dbReference type="InterPro" id="IPR016160">
    <property type="entry name" value="Ald_DH_CS_CYS"/>
</dbReference>
<dbReference type="InterPro" id="IPR016161">
    <property type="entry name" value="Ald_DH/histidinol_DH"/>
</dbReference>
<dbReference type="EMBL" id="JBEPLM010000022">
    <property type="protein sequence ID" value="MET3597362.1"/>
    <property type="molecule type" value="Genomic_DNA"/>
</dbReference>
<dbReference type="GO" id="GO:0050269">
    <property type="term" value="F:coniferyl-aldehyde dehydrogenase [NAD(P)+] activity"/>
    <property type="evidence" value="ECO:0007669"/>
    <property type="project" value="UniProtKB-EC"/>
</dbReference>
<dbReference type="Gene3D" id="3.40.309.10">
    <property type="entry name" value="Aldehyde Dehydrogenase, Chain A, domain 2"/>
    <property type="match status" value="1"/>
</dbReference>
<evidence type="ECO:0000256" key="3">
    <source>
        <dbReference type="ARBA" id="ARBA00023027"/>
    </source>
</evidence>
<dbReference type="InterPro" id="IPR015590">
    <property type="entry name" value="Aldehyde_DH_dom"/>
</dbReference>
<dbReference type="PANTHER" id="PTHR43570:SF20">
    <property type="entry name" value="ALDEHYDE DEHYDROGENASE ALDX-RELATED"/>
    <property type="match status" value="1"/>
</dbReference>
<dbReference type="RefSeq" id="WP_126097485.1">
    <property type="nucleotide sequence ID" value="NZ_JBEPLM010000022.1"/>
</dbReference>
<evidence type="ECO:0000256" key="5">
    <source>
        <dbReference type="PROSITE-ProRule" id="PRU10007"/>
    </source>
</evidence>
<gene>
    <name evidence="8" type="ORF">ABID26_006786</name>
</gene>
<feature type="active site" evidence="5">
    <location>
        <position position="216"/>
    </location>
</feature>
<dbReference type="Pfam" id="PF00171">
    <property type="entry name" value="Aldedh"/>
    <property type="match status" value="1"/>
</dbReference>
<proteinExistence type="inferred from homology"/>
<evidence type="ECO:0000313" key="8">
    <source>
        <dbReference type="EMBL" id="MET3597362.1"/>
    </source>
</evidence>
<accession>A0ABV2I4Y9</accession>
<dbReference type="CDD" id="cd07133">
    <property type="entry name" value="ALDH_CALDH_CalB"/>
    <property type="match status" value="1"/>
</dbReference>